<accession>H6SIU1</accession>
<keyword evidence="3" id="KW-1185">Reference proteome</keyword>
<organism evidence="2 3">
    <name type="scientific">Pararhodospirillum photometricum DSM 122</name>
    <dbReference type="NCBI Taxonomy" id="1150469"/>
    <lineage>
        <taxon>Bacteria</taxon>
        <taxon>Pseudomonadati</taxon>
        <taxon>Pseudomonadota</taxon>
        <taxon>Alphaproteobacteria</taxon>
        <taxon>Rhodospirillales</taxon>
        <taxon>Rhodospirillaceae</taxon>
        <taxon>Pararhodospirillum</taxon>
    </lineage>
</organism>
<protein>
    <submittedName>
        <fullName evidence="2">Uncharacterized protein</fullName>
    </submittedName>
</protein>
<sequence length="309" mass="32732">MLLSVGPEYTQPDSLAASPLARILPAQPTGRVQSQPFLPTLTAEGQRHPVTSALPGADAPWGPWLRQVEMSPPSGRVLMTGRDALPLLVLSQVNKGRVALLTSDTIWLWAKGWEGGGPQGELLRRLAHWLMKEPDLEEDAVRARLDDGQLLLTRRTMGSLPTTARVLGPDGQERTVPLTATGPGSAEARVSAPWPGVYRVETPDGGRALAVAGQPNPLETTRLTPTDALLAPLARDTGGSVTWAQEGLPAFHRVAPGQPARGPGWVGVVANGRHVVSGVTLSPVLDTPLALVLILGGLALAWFREGRSD</sequence>
<dbReference type="PANTHER" id="PTHR37947">
    <property type="entry name" value="BLL2462 PROTEIN"/>
    <property type="match status" value="1"/>
</dbReference>
<dbReference type="SUPFAM" id="SSF52317">
    <property type="entry name" value="Class I glutamine amidotransferase-like"/>
    <property type="match status" value="1"/>
</dbReference>
<dbReference type="PATRIC" id="fig|1150469.3.peg.136"/>
<reference evidence="2 3" key="1">
    <citation type="submission" date="2012-02" db="EMBL/GenBank/DDBJ databases">
        <title>Shotgun genome sequence of Phaeospirillum photometricum DSM 122.</title>
        <authorList>
            <person name="Duquesne K."/>
            <person name="Sturgis J."/>
        </authorList>
    </citation>
    <scope>NUCLEOTIDE SEQUENCE [LARGE SCALE GENOMIC DNA]</scope>
    <source>
        <strain evidence="3">DSM122</strain>
    </source>
</reference>
<proteinExistence type="predicted"/>
<evidence type="ECO:0000313" key="2">
    <source>
        <dbReference type="EMBL" id="CCG06718.1"/>
    </source>
</evidence>
<dbReference type="Proteomes" id="UP000033220">
    <property type="component" value="Chromosome DSM 122"/>
</dbReference>
<feature type="region of interest" description="Disordered" evidence="1">
    <location>
        <begin position="165"/>
        <end position="190"/>
    </location>
</feature>
<dbReference type="STRING" id="1150469.RSPPHO_00092"/>
<evidence type="ECO:0000313" key="3">
    <source>
        <dbReference type="Proteomes" id="UP000033220"/>
    </source>
</evidence>
<dbReference type="Gene3D" id="3.40.50.880">
    <property type="match status" value="1"/>
</dbReference>
<dbReference type="EMBL" id="HE663493">
    <property type="protein sequence ID" value="CCG06718.1"/>
    <property type="molecule type" value="Genomic_DNA"/>
</dbReference>
<dbReference type="PANTHER" id="PTHR37947:SF1">
    <property type="entry name" value="BLL2462 PROTEIN"/>
    <property type="match status" value="1"/>
</dbReference>
<dbReference type="eggNOG" id="COG5426">
    <property type="taxonomic scope" value="Bacteria"/>
</dbReference>
<name>H6SIU1_PARPM</name>
<gene>
    <name evidence="2" type="ORF">RSPPHO_00092</name>
</gene>
<dbReference type="KEGG" id="rpm:RSPPHO_00092"/>
<dbReference type="InterPro" id="IPR029062">
    <property type="entry name" value="Class_I_gatase-like"/>
</dbReference>
<dbReference type="HOGENOM" id="CLU_899801_0_0_5"/>
<evidence type="ECO:0000256" key="1">
    <source>
        <dbReference type="SAM" id="MobiDB-lite"/>
    </source>
</evidence>
<dbReference type="AlphaFoldDB" id="H6SIU1"/>